<keyword evidence="2 6" id="KW-1003">Cell membrane</keyword>
<organism evidence="8 9">
    <name type="scientific">Methyloligella solikamskensis</name>
    <dbReference type="NCBI Taxonomy" id="1177756"/>
    <lineage>
        <taxon>Bacteria</taxon>
        <taxon>Pseudomonadati</taxon>
        <taxon>Pseudomonadota</taxon>
        <taxon>Alphaproteobacteria</taxon>
        <taxon>Hyphomicrobiales</taxon>
        <taxon>Hyphomicrobiaceae</taxon>
        <taxon>Methyloligella</taxon>
    </lineage>
</organism>
<evidence type="ECO:0000256" key="1">
    <source>
        <dbReference type="ARBA" id="ARBA00004651"/>
    </source>
</evidence>
<reference evidence="9" key="1">
    <citation type="journal article" date="2019" name="Int. J. Syst. Evol. Microbiol.">
        <title>The Global Catalogue of Microorganisms (GCM) 10K type strain sequencing project: providing services to taxonomists for standard genome sequencing and annotation.</title>
        <authorList>
            <consortium name="The Broad Institute Genomics Platform"/>
            <consortium name="The Broad Institute Genome Sequencing Center for Infectious Disease"/>
            <person name="Wu L."/>
            <person name="Ma J."/>
        </authorList>
    </citation>
    <scope>NUCLEOTIDE SEQUENCE [LARGE SCALE GENOMIC DNA]</scope>
    <source>
        <strain evidence="9">CCUG 61697</strain>
    </source>
</reference>
<dbReference type="RefSeq" id="WP_379091015.1">
    <property type="nucleotide sequence ID" value="NZ_JBHTJO010000002.1"/>
</dbReference>
<evidence type="ECO:0000256" key="5">
    <source>
        <dbReference type="ARBA" id="ARBA00023136"/>
    </source>
</evidence>
<keyword evidence="9" id="KW-1185">Reference proteome</keyword>
<dbReference type="PANTHER" id="PTHR12677">
    <property type="entry name" value="GOLGI APPARATUS MEMBRANE PROTEIN TVP38-RELATED"/>
    <property type="match status" value="1"/>
</dbReference>
<evidence type="ECO:0000256" key="6">
    <source>
        <dbReference type="RuleBase" id="RU366058"/>
    </source>
</evidence>
<evidence type="ECO:0000256" key="2">
    <source>
        <dbReference type="ARBA" id="ARBA00022475"/>
    </source>
</evidence>
<dbReference type="Proteomes" id="UP001597102">
    <property type="component" value="Unassembled WGS sequence"/>
</dbReference>
<dbReference type="PANTHER" id="PTHR12677:SF59">
    <property type="entry name" value="GOLGI APPARATUS MEMBRANE PROTEIN TVP38-RELATED"/>
    <property type="match status" value="1"/>
</dbReference>
<gene>
    <name evidence="8" type="ORF">ACFQ2F_13725</name>
</gene>
<dbReference type="InterPro" id="IPR015414">
    <property type="entry name" value="TMEM64"/>
</dbReference>
<proteinExistence type="inferred from homology"/>
<dbReference type="Pfam" id="PF09335">
    <property type="entry name" value="VTT_dom"/>
    <property type="match status" value="1"/>
</dbReference>
<name>A0ABW3JCZ4_9HYPH</name>
<keyword evidence="3 6" id="KW-0812">Transmembrane</keyword>
<evidence type="ECO:0000256" key="4">
    <source>
        <dbReference type="ARBA" id="ARBA00022989"/>
    </source>
</evidence>
<comment type="caution">
    <text evidence="8">The sequence shown here is derived from an EMBL/GenBank/DDBJ whole genome shotgun (WGS) entry which is preliminary data.</text>
</comment>
<comment type="similarity">
    <text evidence="6">Belongs to the TVP38/TMEM64 family.</text>
</comment>
<evidence type="ECO:0000259" key="7">
    <source>
        <dbReference type="Pfam" id="PF09335"/>
    </source>
</evidence>
<protein>
    <recommendedName>
        <fullName evidence="6">TVP38/TMEM64 family membrane protein</fullName>
    </recommendedName>
</protein>
<feature type="transmembrane region" description="Helical" evidence="6">
    <location>
        <begin position="102"/>
        <end position="124"/>
    </location>
</feature>
<dbReference type="InterPro" id="IPR032816">
    <property type="entry name" value="VTT_dom"/>
</dbReference>
<dbReference type="EMBL" id="JBHTJO010000002">
    <property type="protein sequence ID" value="MFD0988159.1"/>
    <property type="molecule type" value="Genomic_DNA"/>
</dbReference>
<keyword evidence="5 6" id="KW-0472">Membrane</keyword>
<evidence type="ECO:0000256" key="3">
    <source>
        <dbReference type="ARBA" id="ARBA00022692"/>
    </source>
</evidence>
<evidence type="ECO:0000313" key="8">
    <source>
        <dbReference type="EMBL" id="MFD0988159.1"/>
    </source>
</evidence>
<sequence length="266" mass="28751">MISEPTDKPKAVRGVADRSLAALRRFWPLAALVVAGVVVYLMGWHRYLSFRELAESRDALHEMLSSHMVLTLALYIVIYAASVALSVPGGAILTLAGGFLFGWLWGGLAAVVAATLGAVIVYLATRSAFRNLLLDKLEDTPLDRFRKGFSEDAFNYLLFLRVVPVFPFWLVNLVPGPLGVSFRTYTLATFIGIIPGTFAFSIAGAGLDSVIAAQSARCAAEGSPKGECLHFDASAIFTPELIAGFIALGVLALVPIVVKRYRKKPY</sequence>
<feature type="transmembrane region" description="Helical" evidence="6">
    <location>
        <begin position="241"/>
        <end position="258"/>
    </location>
</feature>
<feature type="transmembrane region" description="Helical" evidence="6">
    <location>
        <begin position="153"/>
        <end position="171"/>
    </location>
</feature>
<evidence type="ECO:0000313" key="9">
    <source>
        <dbReference type="Proteomes" id="UP001597102"/>
    </source>
</evidence>
<comment type="subcellular location">
    <subcellularLocation>
        <location evidence="1 6">Cell membrane</location>
        <topology evidence="1 6">Multi-pass membrane protein</topology>
    </subcellularLocation>
</comment>
<feature type="transmembrane region" description="Helical" evidence="6">
    <location>
        <begin position="69"/>
        <end position="96"/>
    </location>
</feature>
<accession>A0ABW3JCZ4</accession>
<keyword evidence="4 6" id="KW-1133">Transmembrane helix</keyword>
<feature type="domain" description="VTT" evidence="7">
    <location>
        <begin position="90"/>
        <end position="205"/>
    </location>
</feature>
<feature type="transmembrane region" description="Helical" evidence="6">
    <location>
        <begin position="26"/>
        <end position="48"/>
    </location>
</feature>